<dbReference type="AlphaFoldDB" id="A0A087C770"/>
<gene>
    <name evidence="2" type="ORF">BMON_0317</name>
</gene>
<evidence type="ECO:0000313" key="2">
    <source>
        <dbReference type="EMBL" id="KFI79120.1"/>
    </source>
</evidence>
<reference evidence="2 3" key="1">
    <citation type="submission" date="2014-03" db="EMBL/GenBank/DDBJ databases">
        <title>Genomics of Bifidobacteria.</title>
        <authorList>
            <person name="Ventura M."/>
            <person name="Milani C."/>
            <person name="Lugli G.A."/>
        </authorList>
    </citation>
    <scope>NUCLEOTIDE SEQUENCE [LARGE SCALE GENOMIC DNA]</scope>
    <source>
        <strain evidence="2 3">DSM 21395</strain>
    </source>
</reference>
<dbReference type="STRING" id="1437603.GCA_000771525_01404"/>
<evidence type="ECO:0000313" key="3">
    <source>
        <dbReference type="Proteomes" id="UP000029082"/>
    </source>
</evidence>
<evidence type="ECO:0000256" key="1">
    <source>
        <dbReference type="SAM" id="MobiDB-lite"/>
    </source>
</evidence>
<dbReference type="Proteomes" id="UP000029082">
    <property type="component" value="Unassembled WGS sequence"/>
</dbReference>
<comment type="caution">
    <text evidence="2">The sequence shown here is derived from an EMBL/GenBank/DDBJ whole genome shotgun (WGS) entry which is preliminary data.</text>
</comment>
<feature type="region of interest" description="Disordered" evidence="1">
    <location>
        <begin position="125"/>
        <end position="148"/>
    </location>
</feature>
<feature type="compositionally biased region" description="Low complexity" evidence="1">
    <location>
        <begin position="125"/>
        <end position="139"/>
    </location>
</feature>
<dbReference type="EMBL" id="JGZE01000002">
    <property type="protein sequence ID" value="KFI79120.1"/>
    <property type="molecule type" value="Genomic_DNA"/>
</dbReference>
<keyword evidence="3" id="KW-1185">Reference proteome</keyword>
<sequence length="277" mass="28966">MRIGVPLTVRRAKQTMSRLVLRQPLTALRPTAEALWEVQRTLPMLVTASMDHYCNGPRLVRFQNSGGRQIDVDAVARMHGEAGVLGDAVSIQHMLGDIDDRRGHLGADEVGSVDCTPLAQATARALASSAMGEPESGQEPGSGQGEPLGSARRRWLFALYDQAPDIVEACGGRITPLLEALRGAGDIAAQGVADGNAGAVGGTGSDANSGTTADTATLDAAIVSALDVDRDVNHDGALDAQWRAAMLDPAATTTAYMTGIDILRRHGLEVPATVELV</sequence>
<proteinExistence type="predicted"/>
<accession>A0A087C770</accession>
<protein>
    <submittedName>
        <fullName evidence="2">Uncharacterized protein</fullName>
    </submittedName>
</protein>
<dbReference type="eggNOG" id="ENOG5031H25">
    <property type="taxonomic scope" value="Bacteria"/>
</dbReference>
<name>A0A087C770_9BIFI</name>
<organism evidence="2 3">
    <name type="scientific">Bifidobacterium mongoliense DSM 21395</name>
    <dbReference type="NCBI Taxonomy" id="1437603"/>
    <lineage>
        <taxon>Bacteria</taxon>
        <taxon>Bacillati</taxon>
        <taxon>Actinomycetota</taxon>
        <taxon>Actinomycetes</taxon>
        <taxon>Bifidobacteriales</taxon>
        <taxon>Bifidobacteriaceae</taxon>
        <taxon>Bifidobacterium</taxon>
    </lineage>
</organism>